<feature type="transmembrane region" description="Helical" evidence="1">
    <location>
        <begin position="20"/>
        <end position="40"/>
    </location>
</feature>
<evidence type="ECO:0000256" key="1">
    <source>
        <dbReference type="SAM" id="Phobius"/>
    </source>
</evidence>
<evidence type="ECO:0000313" key="2">
    <source>
        <dbReference type="EMBL" id="QDZ19071.1"/>
    </source>
</evidence>
<gene>
    <name evidence="2" type="ORF">A3770_02p15890</name>
</gene>
<keyword evidence="1" id="KW-0812">Transmembrane</keyword>
<dbReference type="EMBL" id="CP031035">
    <property type="protein sequence ID" value="QDZ19071.1"/>
    <property type="molecule type" value="Genomic_DNA"/>
</dbReference>
<reference evidence="2 3" key="1">
    <citation type="submission" date="2018-07" db="EMBL/GenBank/DDBJ databases">
        <title>The complete nuclear genome of the prasinophyte Chloropicon primus (CCMP1205).</title>
        <authorList>
            <person name="Pombert J.-F."/>
            <person name="Otis C."/>
            <person name="Turmel M."/>
            <person name="Lemieux C."/>
        </authorList>
    </citation>
    <scope>NUCLEOTIDE SEQUENCE [LARGE SCALE GENOMIC DNA]</scope>
    <source>
        <strain evidence="2 3">CCMP1205</strain>
    </source>
</reference>
<keyword evidence="1" id="KW-1133">Transmembrane helix</keyword>
<organism evidence="2 3">
    <name type="scientific">Chloropicon primus</name>
    <dbReference type="NCBI Taxonomy" id="1764295"/>
    <lineage>
        <taxon>Eukaryota</taxon>
        <taxon>Viridiplantae</taxon>
        <taxon>Chlorophyta</taxon>
        <taxon>Chloropicophyceae</taxon>
        <taxon>Chloropicales</taxon>
        <taxon>Chloropicaceae</taxon>
        <taxon>Chloropicon</taxon>
    </lineage>
</organism>
<proteinExistence type="predicted"/>
<dbReference type="AlphaFoldDB" id="A0A5B8MFI0"/>
<sequence>MASAAGGGGLGPKKKALLKALAVLLGALLVTSGCGLFVLMDYEEKQYRITNSDFGRFWLAINKGNPVLQPLTFNFAIIGLFMIYQQFYPRSRPAAERKTK</sequence>
<feature type="transmembrane region" description="Helical" evidence="1">
    <location>
        <begin position="67"/>
        <end position="84"/>
    </location>
</feature>
<name>A0A5B8MFI0_9CHLO</name>
<evidence type="ECO:0000313" key="3">
    <source>
        <dbReference type="Proteomes" id="UP000316726"/>
    </source>
</evidence>
<accession>A0A5B8MFI0</accession>
<keyword evidence="3" id="KW-1185">Reference proteome</keyword>
<protein>
    <submittedName>
        <fullName evidence="2">Uncharacterized protein</fullName>
    </submittedName>
</protein>
<dbReference type="Proteomes" id="UP000316726">
    <property type="component" value="Chromosome 2"/>
</dbReference>
<keyword evidence="1" id="KW-0472">Membrane</keyword>